<reference evidence="1 2" key="1">
    <citation type="journal article" date="2013" name="Front. Microbiol.">
        <title>Comparative genomic analyses of the cyanobacterium, Lyngbya aestuarii BL J, a powerful hydrogen producer.</title>
        <authorList>
            <person name="Kothari A."/>
            <person name="Vaughn M."/>
            <person name="Garcia-Pichel F."/>
        </authorList>
    </citation>
    <scope>NUCLEOTIDE SEQUENCE [LARGE SCALE GENOMIC DNA]</scope>
    <source>
        <strain evidence="1 2">BL J</strain>
    </source>
</reference>
<gene>
    <name evidence="1" type="ORF">M595_2508</name>
</gene>
<accession>U7QKB0</accession>
<dbReference type="AlphaFoldDB" id="U7QKB0"/>
<sequence>MTLSRITDNEIIPQLLLILTDVECLLSVFIDDLVNFLKLK</sequence>
<organism evidence="1 2">
    <name type="scientific">Lyngbya aestuarii BL J</name>
    <dbReference type="NCBI Taxonomy" id="1348334"/>
    <lineage>
        <taxon>Bacteria</taxon>
        <taxon>Bacillati</taxon>
        <taxon>Cyanobacteriota</taxon>
        <taxon>Cyanophyceae</taxon>
        <taxon>Oscillatoriophycideae</taxon>
        <taxon>Oscillatoriales</taxon>
        <taxon>Microcoleaceae</taxon>
        <taxon>Lyngbya</taxon>
    </lineage>
</organism>
<keyword evidence="2" id="KW-1185">Reference proteome</keyword>
<dbReference type="Proteomes" id="UP000017127">
    <property type="component" value="Unassembled WGS sequence"/>
</dbReference>
<evidence type="ECO:0000313" key="2">
    <source>
        <dbReference type="Proteomes" id="UP000017127"/>
    </source>
</evidence>
<dbReference type="EMBL" id="AUZM01000021">
    <property type="protein sequence ID" value="ERT07525.1"/>
    <property type="molecule type" value="Genomic_DNA"/>
</dbReference>
<evidence type="ECO:0000313" key="1">
    <source>
        <dbReference type="EMBL" id="ERT07525.1"/>
    </source>
</evidence>
<protein>
    <submittedName>
        <fullName evidence="1">Uncharacterized protein</fullName>
    </submittedName>
</protein>
<comment type="caution">
    <text evidence="1">The sequence shown here is derived from an EMBL/GenBank/DDBJ whole genome shotgun (WGS) entry which is preliminary data.</text>
</comment>
<name>U7QKB0_9CYAN</name>
<proteinExistence type="predicted"/>